<sequence length="65" mass="7292">MIKKTRKGVYLRGAANTASALTGMQFCGARRKKSANLASACRERSYILIFRGYFIDSAVVKLRKF</sequence>
<proteinExistence type="predicted"/>
<comment type="caution">
    <text evidence="1">The sequence shown here is derived from an EMBL/GenBank/DDBJ whole genome shotgun (WGS) entry which is preliminary data.</text>
</comment>
<dbReference type="AlphaFoldDB" id="A0A090NKY5"/>
<evidence type="ECO:0000313" key="1">
    <source>
        <dbReference type="EMBL" id="ESU80964.1"/>
    </source>
</evidence>
<name>A0A090NKY5_SHIDY</name>
<organism evidence="1 2">
    <name type="scientific">Shigella dysenteriae WRSd3</name>
    <dbReference type="NCBI Taxonomy" id="1401327"/>
    <lineage>
        <taxon>Bacteria</taxon>
        <taxon>Pseudomonadati</taxon>
        <taxon>Pseudomonadota</taxon>
        <taxon>Gammaproteobacteria</taxon>
        <taxon>Enterobacterales</taxon>
        <taxon>Enterobacteriaceae</taxon>
        <taxon>Shigella</taxon>
    </lineage>
</organism>
<dbReference type="EMBL" id="AXUT01000080">
    <property type="protein sequence ID" value="ESU80964.1"/>
    <property type="molecule type" value="Genomic_DNA"/>
</dbReference>
<dbReference type="Proteomes" id="UP000017944">
    <property type="component" value="Unassembled WGS sequence"/>
</dbReference>
<reference evidence="1 2" key="1">
    <citation type="submission" date="2013-10" db="EMBL/GenBank/DDBJ databases">
        <title>Draft genomes and the virulence plasmids of Sd1617 vaccine constructs: WRSd3 and WRSd5.</title>
        <authorList>
            <person name="Aksomboon Vongsawan A."/>
            <person name="Venkatesan M.M."/>
            <person name="Vaisvil B."/>
            <person name="Emel G."/>
            <person name="Kepatral V."/>
            <person name="Sethabutr O."/>
            <person name="Serichantalergs O."/>
            <person name="Mason C."/>
        </authorList>
    </citation>
    <scope>NUCLEOTIDE SEQUENCE [LARGE SCALE GENOMIC DNA]</scope>
    <source>
        <strain evidence="1 2">WRSd3</strain>
    </source>
</reference>
<accession>A0A090NKY5</accession>
<gene>
    <name evidence="1" type="ORF">WRSd3_01106</name>
</gene>
<protein>
    <submittedName>
        <fullName evidence="1">Uncharacterized protein</fullName>
    </submittedName>
</protein>
<evidence type="ECO:0000313" key="2">
    <source>
        <dbReference type="Proteomes" id="UP000017944"/>
    </source>
</evidence>